<dbReference type="InterPro" id="IPR037730">
    <property type="entry name" value="IMP2"/>
</dbReference>
<keyword evidence="11" id="KW-0732">Signal</keyword>
<organism evidence="13 14">
    <name type="scientific">Dunaliella salina</name>
    <name type="common">Green alga</name>
    <name type="synonym">Protococcus salinus</name>
    <dbReference type="NCBI Taxonomy" id="3046"/>
    <lineage>
        <taxon>Eukaryota</taxon>
        <taxon>Viridiplantae</taxon>
        <taxon>Chlorophyta</taxon>
        <taxon>core chlorophytes</taxon>
        <taxon>Chlorophyceae</taxon>
        <taxon>CS clade</taxon>
        <taxon>Chlamydomonadales</taxon>
        <taxon>Dunaliellaceae</taxon>
        <taxon>Dunaliella</taxon>
    </lineage>
</organism>
<keyword evidence="4" id="KW-0645">Protease</keyword>
<dbReference type="CDD" id="cd06530">
    <property type="entry name" value="S26_SPase_I"/>
    <property type="match status" value="1"/>
</dbReference>
<evidence type="ECO:0000256" key="1">
    <source>
        <dbReference type="ARBA" id="ARBA00004434"/>
    </source>
</evidence>
<dbReference type="Pfam" id="PF10502">
    <property type="entry name" value="Peptidase_S26"/>
    <property type="match status" value="1"/>
</dbReference>
<keyword evidence="8" id="KW-1133">Transmembrane helix</keyword>
<feature type="chain" id="PRO_5046260364" description="Mitochondrial inner membrane protease subunit 2" evidence="11">
    <location>
        <begin position="18"/>
        <end position="166"/>
    </location>
</feature>
<dbReference type="Gene3D" id="2.10.109.10">
    <property type="entry name" value="Umud Fragment, subunit A"/>
    <property type="match status" value="1"/>
</dbReference>
<evidence type="ECO:0000256" key="5">
    <source>
        <dbReference type="ARBA" id="ARBA00022692"/>
    </source>
</evidence>
<dbReference type="InterPro" id="IPR000223">
    <property type="entry name" value="Pept_S26A_signal_pept_1"/>
</dbReference>
<keyword evidence="14" id="KW-1185">Reference proteome</keyword>
<evidence type="ECO:0000256" key="4">
    <source>
        <dbReference type="ARBA" id="ARBA00022670"/>
    </source>
</evidence>
<dbReference type="InterPro" id="IPR019533">
    <property type="entry name" value="Peptidase_S26"/>
</dbReference>
<comment type="subcellular location">
    <subcellularLocation>
        <location evidence="1">Mitochondrion inner membrane</location>
        <topology evidence="1">Single-pass membrane protein</topology>
    </subcellularLocation>
</comment>
<comment type="caution">
    <text evidence="13">The sequence shown here is derived from an EMBL/GenBank/DDBJ whole genome shotgun (WGS) entry which is preliminary data.</text>
</comment>
<evidence type="ECO:0000256" key="7">
    <source>
        <dbReference type="ARBA" id="ARBA00022801"/>
    </source>
</evidence>
<gene>
    <name evidence="13" type="ORF">DUNSADRAFT_9674</name>
</gene>
<evidence type="ECO:0000313" key="13">
    <source>
        <dbReference type="EMBL" id="KAF5833879.1"/>
    </source>
</evidence>
<sequence>MWSLLKRVAWSVPVAIAVTDRIATVVRVDGASMSPTFNPLGGSEWVLVEKLSYKWLHQYSRGDVAVLWSPDDPRQQLVKRVTGLEGDVVWDSYQHNATCIPQGRCWIEGDNPLASGDSRNIYGPVHLGLLEGRVIRIVWPLTRWGEVEDLRSQRCLMGSWQPGTCK</sequence>
<dbReference type="PANTHER" id="PTHR46041">
    <property type="entry name" value="MITOCHONDRIAL INNER MEMBRANE PROTEASE SUBUNIT 2"/>
    <property type="match status" value="1"/>
</dbReference>
<feature type="signal peptide" evidence="11">
    <location>
        <begin position="1"/>
        <end position="17"/>
    </location>
</feature>
<keyword evidence="6" id="KW-0999">Mitochondrion inner membrane</keyword>
<dbReference type="PRINTS" id="PR00727">
    <property type="entry name" value="LEADERPTASE"/>
</dbReference>
<dbReference type="InterPro" id="IPR036286">
    <property type="entry name" value="LexA/Signal_pep-like_sf"/>
</dbReference>
<keyword evidence="5" id="KW-0812">Transmembrane</keyword>
<name>A0ABQ7GH00_DUNSA</name>
<evidence type="ECO:0000256" key="9">
    <source>
        <dbReference type="ARBA" id="ARBA00023128"/>
    </source>
</evidence>
<evidence type="ECO:0000256" key="2">
    <source>
        <dbReference type="ARBA" id="ARBA00007066"/>
    </source>
</evidence>
<keyword evidence="9" id="KW-0496">Mitochondrion</keyword>
<evidence type="ECO:0000256" key="11">
    <source>
        <dbReference type="SAM" id="SignalP"/>
    </source>
</evidence>
<accession>A0ABQ7GH00</accession>
<protein>
    <recommendedName>
        <fullName evidence="3">Mitochondrial inner membrane protease subunit 2</fullName>
    </recommendedName>
</protein>
<evidence type="ECO:0000256" key="3">
    <source>
        <dbReference type="ARBA" id="ARBA00013650"/>
    </source>
</evidence>
<proteinExistence type="inferred from homology"/>
<feature type="domain" description="Peptidase S26" evidence="12">
    <location>
        <begin position="3"/>
        <end position="89"/>
    </location>
</feature>
<dbReference type="PANTHER" id="PTHR46041:SF2">
    <property type="entry name" value="MITOCHONDRIAL INNER MEMBRANE PROTEASE SUBUNIT 2"/>
    <property type="match status" value="1"/>
</dbReference>
<keyword evidence="10" id="KW-0472">Membrane</keyword>
<evidence type="ECO:0000256" key="8">
    <source>
        <dbReference type="ARBA" id="ARBA00022989"/>
    </source>
</evidence>
<evidence type="ECO:0000313" key="14">
    <source>
        <dbReference type="Proteomes" id="UP000815325"/>
    </source>
</evidence>
<evidence type="ECO:0000256" key="6">
    <source>
        <dbReference type="ARBA" id="ARBA00022792"/>
    </source>
</evidence>
<comment type="similarity">
    <text evidence="2">Belongs to the peptidase S26 family. IMP2 subfamily.</text>
</comment>
<dbReference type="EMBL" id="MU069786">
    <property type="protein sequence ID" value="KAF5833879.1"/>
    <property type="molecule type" value="Genomic_DNA"/>
</dbReference>
<evidence type="ECO:0000259" key="12">
    <source>
        <dbReference type="Pfam" id="PF10502"/>
    </source>
</evidence>
<dbReference type="SUPFAM" id="SSF51306">
    <property type="entry name" value="LexA/Signal peptidase"/>
    <property type="match status" value="1"/>
</dbReference>
<keyword evidence="7" id="KW-0378">Hydrolase</keyword>
<evidence type="ECO:0000256" key="10">
    <source>
        <dbReference type="ARBA" id="ARBA00023136"/>
    </source>
</evidence>
<reference evidence="13" key="1">
    <citation type="submission" date="2017-08" db="EMBL/GenBank/DDBJ databases">
        <authorList>
            <person name="Polle J.E."/>
            <person name="Barry K."/>
            <person name="Cushman J."/>
            <person name="Schmutz J."/>
            <person name="Tran D."/>
            <person name="Hathwaick L.T."/>
            <person name="Yim W.C."/>
            <person name="Jenkins J."/>
            <person name="Mckie-Krisberg Z.M."/>
            <person name="Prochnik S."/>
            <person name="Lindquist E."/>
            <person name="Dockter R.B."/>
            <person name="Adam C."/>
            <person name="Molina H."/>
            <person name="Bunkerborg J."/>
            <person name="Jin E."/>
            <person name="Buchheim M."/>
            <person name="Magnuson J."/>
        </authorList>
    </citation>
    <scope>NUCLEOTIDE SEQUENCE</scope>
    <source>
        <strain evidence="13">CCAP 19/18</strain>
    </source>
</reference>
<dbReference type="Proteomes" id="UP000815325">
    <property type="component" value="Unassembled WGS sequence"/>
</dbReference>